<protein>
    <submittedName>
        <fullName evidence="1">Uncharacterized protein</fullName>
    </submittedName>
</protein>
<proteinExistence type="predicted"/>
<dbReference type="Proteomes" id="UP000784294">
    <property type="component" value="Unassembled WGS sequence"/>
</dbReference>
<dbReference type="EMBL" id="CAAALY010072168">
    <property type="protein sequence ID" value="VEL25182.1"/>
    <property type="molecule type" value="Genomic_DNA"/>
</dbReference>
<keyword evidence="2" id="KW-1185">Reference proteome</keyword>
<evidence type="ECO:0000313" key="2">
    <source>
        <dbReference type="Proteomes" id="UP000784294"/>
    </source>
</evidence>
<name>A0A3S5BI72_9PLAT</name>
<reference evidence="1" key="1">
    <citation type="submission" date="2018-11" db="EMBL/GenBank/DDBJ databases">
        <authorList>
            <consortium name="Pathogen Informatics"/>
        </authorList>
    </citation>
    <scope>NUCLEOTIDE SEQUENCE</scope>
</reference>
<comment type="caution">
    <text evidence="1">The sequence shown here is derived from an EMBL/GenBank/DDBJ whole genome shotgun (WGS) entry which is preliminary data.</text>
</comment>
<gene>
    <name evidence="1" type="ORF">PXEA_LOCUS18622</name>
</gene>
<organism evidence="1 2">
    <name type="scientific">Protopolystoma xenopodis</name>
    <dbReference type="NCBI Taxonomy" id="117903"/>
    <lineage>
        <taxon>Eukaryota</taxon>
        <taxon>Metazoa</taxon>
        <taxon>Spiralia</taxon>
        <taxon>Lophotrochozoa</taxon>
        <taxon>Platyhelminthes</taxon>
        <taxon>Monogenea</taxon>
        <taxon>Polyopisthocotylea</taxon>
        <taxon>Polystomatidea</taxon>
        <taxon>Polystomatidae</taxon>
        <taxon>Protopolystoma</taxon>
    </lineage>
</organism>
<evidence type="ECO:0000313" key="1">
    <source>
        <dbReference type="EMBL" id="VEL25182.1"/>
    </source>
</evidence>
<sequence>MHTQVMYPVMSVDESEIIPRRENRLVILVGIHRVFGNPCNSGEMRVVARKKNRVWTVFDVSHSLVGRTDDKVVFSFHFQHCSLSAVLRLSAEVLRRIVQPVLRSRSRQLRLRRSRQAPLSTR</sequence>
<dbReference type="AlphaFoldDB" id="A0A3S5BI72"/>
<accession>A0A3S5BI72</accession>